<keyword evidence="1" id="KW-0479">Metal-binding</keyword>
<dbReference type="SUPFAM" id="SSF57667">
    <property type="entry name" value="beta-beta-alpha zinc fingers"/>
    <property type="match status" value="2"/>
</dbReference>
<keyword evidence="6" id="KW-1185">Reference proteome</keyword>
<name>A0A2W1BAC9_HELAM</name>
<organism evidence="5 6">
    <name type="scientific">Helicoverpa armigera</name>
    <name type="common">Cotton bollworm</name>
    <name type="synonym">Heliothis armigera</name>
    <dbReference type="NCBI Taxonomy" id="29058"/>
    <lineage>
        <taxon>Eukaryota</taxon>
        <taxon>Metazoa</taxon>
        <taxon>Ecdysozoa</taxon>
        <taxon>Arthropoda</taxon>
        <taxon>Hexapoda</taxon>
        <taxon>Insecta</taxon>
        <taxon>Pterygota</taxon>
        <taxon>Neoptera</taxon>
        <taxon>Endopterygota</taxon>
        <taxon>Lepidoptera</taxon>
        <taxon>Glossata</taxon>
        <taxon>Ditrysia</taxon>
        <taxon>Noctuoidea</taxon>
        <taxon>Noctuidae</taxon>
        <taxon>Heliothinae</taxon>
        <taxon>Helicoverpa</taxon>
    </lineage>
</organism>
<dbReference type="GO" id="GO:0005730">
    <property type="term" value="C:nucleolus"/>
    <property type="evidence" value="ECO:0007669"/>
    <property type="project" value="InterPro"/>
</dbReference>
<dbReference type="InterPro" id="IPR036236">
    <property type="entry name" value="Znf_C2H2_sf"/>
</dbReference>
<keyword evidence="3" id="KW-0812">Transmembrane</keyword>
<accession>A0A2W1BAC9</accession>
<dbReference type="SUPFAM" id="SSF50978">
    <property type="entry name" value="WD40 repeat-like"/>
    <property type="match status" value="1"/>
</dbReference>
<evidence type="ECO:0000313" key="6">
    <source>
        <dbReference type="Proteomes" id="UP000249218"/>
    </source>
</evidence>
<dbReference type="Gene3D" id="3.30.160.60">
    <property type="entry name" value="Classic Zinc Finger"/>
    <property type="match status" value="2"/>
</dbReference>
<keyword evidence="3" id="KW-1133">Transmembrane helix</keyword>
<keyword evidence="1" id="KW-0863">Zinc-finger</keyword>
<dbReference type="GO" id="GO:0030687">
    <property type="term" value="C:preribosome, large subunit precursor"/>
    <property type="evidence" value="ECO:0007669"/>
    <property type="project" value="TreeGrafter"/>
</dbReference>
<dbReference type="GO" id="GO:0008270">
    <property type="term" value="F:zinc ion binding"/>
    <property type="evidence" value="ECO:0007669"/>
    <property type="project" value="UniProtKB-KW"/>
</dbReference>
<dbReference type="InterPro" id="IPR037379">
    <property type="entry name" value="WDR74/Nsa1"/>
</dbReference>
<evidence type="ECO:0000256" key="1">
    <source>
        <dbReference type="PROSITE-ProRule" id="PRU00042"/>
    </source>
</evidence>
<dbReference type="GO" id="GO:0042273">
    <property type="term" value="P:ribosomal large subunit biogenesis"/>
    <property type="evidence" value="ECO:0007669"/>
    <property type="project" value="InterPro"/>
</dbReference>
<keyword evidence="3" id="KW-0472">Membrane</keyword>
<dbReference type="Proteomes" id="UP000249218">
    <property type="component" value="Unassembled WGS sequence"/>
</dbReference>
<feature type="domain" description="C2H2-type" evidence="4">
    <location>
        <begin position="339"/>
        <end position="366"/>
    </location>
</feature>
<dbReference type="InterPro" id="IPR015943">
    <property type="entry name" value="WD40/YVTN_repeat-like_dom_sf"/>
</dbReference>
<dbReference type="PROSITE" id="PS50157">
    <property type="entry name" value="ZINC_FINGER_C2H2_2"/>
    <property type="match status" value="3"/>
</dbReference>
<protein>
    <recommendedName>
        <fullName evidence="4">C2H2-type domain-containing protein</fullName>
    </recommendedName>
</protein>
<gene>
    <name evidence="5" type="primary">HaOG211955</name>
    <name evidence="5" type="ORF">B5X24_HaOG211955</name>
</gene>
<dbReference type="EMBL" id="KZ150224">
    <property type="protein sequence ID" value="PZC72068.1"/>
    <property type="molecule type" value="Genomic_DNA"/>
</dbReference>
<feature type="region of interest" description="Disordered" evidence="2">
    <location>
        <begin position="193"/>
        <end position="226"/>
    </location>
</feature>
<dbReference type="Gene3D" id="2.130.10.10">
    <property type="entry name" value="YVTN repeat-like/Quinoprotein amine dehydrogenase"/>
    <property type="match status" value="1"/>
</dbReference>
<evidence type="ECO:0000259" key="4">
    <source>
        <dbReference type="PROSITE" id="PS50157"/>
    </source>
</evidence>
<feature type="transmembrane region" description="Helical" evidence="3">
    <location>
        <begin position="375"/>
        <end position="394"/>
    </location>
</feature>
<evidence type="ECO:0000256" key="2">
    <source>
        <dbReference type="SAM" id="MobiDB-lite"/>
    </source>
</evidence>
<sequence length="399" mass="45301">MLAAVSSGVVKIWSKKSEELVNVGKIDRMRVCPDDDTVFGTGKSLYDSRAQRRPVICVDFEKMAATCITNSFDERQVLVGFGRGQLHQVDLRKGKPDRGYKGCVGAVSDISVVRERRLIVSCSLDRHIRVHDYNSKELVYKQYLTSKLSCVLVQTESSTPLTKVESEIKEEVEDVVKVEADDGDDLDHLFENMETVGEKPKRPKQADIEELPAKKIKPSSDGRTDFNSKEQLLDHVESCTAKVRKRKINESGRTMAECDICKMKMQRASLNKHKAVTHAGLRPVCEHCGKSFGNKFRLNEHYRAKHGYEKFQCGTCEFQSAGIVAMRNHERRHRGEKPFVCESCGADFHAAYLLMQHRHSHNTDKLVKRPENNCLLFIIVLLMFVIAYVVFALCEKFVA</sequence>
<evidence type="ECO:0000256" key="3">
    <source>
        <dbReference type="SAM" id="Phobius"/>
    </source>
</evidence>
<dbReference type="OrthoDB" id="654211at2759"/>
<feature type="domain" description="C2H2-type" evidence="4">
    <location>
        <begin position="311"/>
        <end position="338"/>
    </location>
</feature>
<dbReference type="AlphaFoldDB" id="A0A2W1BAC9"/>
<dbReference type="SMART" id="SM00355">
    <property type="entry name" value="ZnF_C2H2"/>
    <property type="match status" value="4"/>
</dbReference>
<dbReference type="PANTHER" id="PTHR16038">
    <property type="entry name" value="NOP SEVEN ASSOCIATED PROTEIN 1"/>
    <property type="match status" value="1"/>
</dbReference>
<reference evidence="5 6" key="1">
    <citation type="journal article" date="2017" name="BMC Biol.">
        <title>Genomic innovations, transcriptional plasticity and gene loss underlying the evolution and divergence of two highly polyphagous and invasive Helicoverpa pest species.</title>
        <authorList>
            <person name="Pearce S.L."/>
            <person name="Clarke D.F."/>
            <person name="East P.D."/>
            <person name="Elfekih S."/>
            <person name="Gordon K.H."/>
            <person name="Jermiin L.S."/>
            <person name="McGaughran A."/>
            <person name="Oakeshott J.G."/>
            <person name="Papanikolaou A."/>
            <person name="Perera O.P."/>
            <person name="Rane R.V."/>
            <person name="Richards S."/>
            <person name="Tay W.T."/>
            <person name="Walsh T.K."/>
            <person name="Anderson A."/>
            <person name="Anderson C.J."/>
            <person name="Asgari S."/>
            <person name="Board P.G."/>
            <person name="Bretschneider A."/>
            <person name="Campbell P.M."/>
            <person name="Chertemps T."/>
            <person name="Christeller J.T."/>
            <person name="Coppin C.W."/>
            <person name="Downes S.J."/>
            <person name="Duan G."/>
            <person name="Farnsworth C.A."/>
            <person name="Good R.T."/>
            <person name="Han L.B."/>
            <person name="Han Y.C."/>
            <person name="Hatje K."/>
            <person name="Horne I."/>
            <person name="Huang Y.P."/>
            <person name="Hughes D.S."/>
            <person name="Jacquin-Joly E."/>
            <person name="James W."/>
            <person name="Jhangiani S."/>
            <person name="Kollmar M."/>
            <person name="Kuwar S.S."/>
            <person name="Li S."/>
            <person name="Liu N.Y."/>
            <person name="Maibeche M.T."/>
            <person name="Miller J.R."/>
            <person name="Montagne N."/>
            <person name="Perry T."/>
            <person name="Qu J."/>
            <person name="Song S.V."/>
            <person name="Sutton G.G."/>
            <person name="Vogel H."/>
            <person name="Walenz B.P."/>
            <person name="Xu W."/>
            <person name="Zhang H.J."/>
            <person name="Zou Z."/>
            <person name="Batterham P."/>
            <person name="Edwards O.R."/>
            <person name="Feyereisen R."/>
            <person name="Gibbs R.A."/>
            <person name="Heckel D.G."/>
            <person name="McGrath A."/>
            <person name="Robin C."/>
            <person name="Scherer S.E."/>
            <person name="Worley K.C."/>
            <person name="Wu Y.D."/>
        </authorList>
    </citation>
    <scope>NUCLEOTIDE SEQUENCE [LARGE SCALE GENOMIC DNA]</scope>
    <source>
        <strain evidence="5">Harm_GR_Male_#8</strain>
        <tissue evidence="5">Whole organism</tissue>
    </source>
</reference>
<evidence type="ECO:0000313" key="5">
    <source>
        <dbReference type="EMBL" id="PZC72068.1"/>
    </source>
</evidence>
<keyword evidence="1" id="KW-0862">Zinc</keyword>
<dbReference type="InterPro" id="IPR036322">
    <property type="entry name" value="WD40_repeat_dom_sf"/>
</dbReference>
<dbReference type="InterPro" id="IPR013087">
    <property type="entry name" value="Znf_C2H2_type"/>
</dbReference>
<feature type="domain" description="C2H2-type" evidence="4">
    <location>
        <begin position="283"/>
        <end position="311"/>
    </location>
</feature>
<dbReference type="PROSITE" id="PS00028">
    <property type="entry name" value="ZINC_FINGER_C2H2_1"/>
    <property type="match status" value="2"/>
</dbReference>
<dbReference type="PANTHER" id="PTHR16038:SF4">
    <property type="entry name" value="WD REPEAT-CONTAINING PROTEIN 74"/>
    <property type="match status" value="1"/>
</dbReference>
<proteinExistence type="predicted"/>